<name>A0A5Q2RB60_9ACTN</name>
<dbReference type="PROSITE" id="PS50995">
    <property type="entry name" value="HTH_MARR_2"/>
    <property type="match status" value="1"/>
</dbReference>
<protein>
    <submittedName>
        <fullName evidence="2">MarR family transcriptional regulator</fullName>
    </submittedName>
</protein>
<dbReference type="PRINTS" id="PR00598">
    <property type="entry name" value="HTHMARR"/>
</dbReference>
<dbReference type="GO" id="GO:0006950">
    <property type="term" value="P:response to stress"/>
    <property type="evidence" value="ECO:0007669"/>
    <property type="project" value="TreeGrafter"/>
</dbReference>
<dbReference type="KEGG" id="atq:GH723_02470"/>
<feature type="domain" description="HTH marR-type" evidence="1">
    <location>
        <begin position="33"/>
        <end position="168"/>
    </location>
</feature>
<proteinExistence type="predicted"/>
<dbReference type="InterPro" id="IPR000835">
    <property type="entry name" value="HTH_MarR-typ"/>
</dbReference>
<accession>A0A5Q2RB60</accession>
<evidence type="ECO:0000313" key="2">
    <source>
        <dbReference type="EMBL" id="QGG94058.1"/>
    </source>
</evidence>
<evidence type="ECO:0000313" key="3">
    <source>
        <dbReference type="Proteomes" id="UP000334019"/>
    </source>
</evidence>
<dbReference type="Gene3D" id="1.10.10.10">
    <property type="entry name" value="Winged helix-like DNA-binding domain superfamily/Winged helix DNA-binding domain"/>
    <property type="match status" value="1"/>
</dbReference>
<dbReference type="InterPro" id="IPR011991">
    <property type="entry name" value="ArsR-like_HTH"/>
</dbReference>
<gene>
    <name evidence="2" type="ORF">GH723_02470</name>
</gene>
<dbReference type="SUPFAM" id="SSF46785">
    <property type="entry name" value="Winged helix' DNA-binding domain"/>
    <property type="match status" value="1"/>
</dbReference>
<dbReference type="AlphaFoldDB" id="A0A5Q2RB60"/>
<dbReference type="GO" id="GO:0003700">
    <property type="term" value="F:DNA-binding transcription factor activity"/>
    <property type="evidence" value="ECO:0007669"/>
    <property type="project" value="InterPro"/>
</dbReference>
<dbReference type="EMBL" id="CP045851">
    <property type="protein sequence ID" value="QGG94058.1"/>
    <property type="molecule type" value="Genomic_DNA"/>
</dbReference>
<dbReference type="SMART" id="SM00347">
    <property type="entry name" value="HTH_MARR"/>
    <property type="match status" value="1"/>
</dbReference>
<dbReference type="InterPro" id="IPR036390">
    <property type="entry name" value="WH_DNA-bd_sf"/>
</dbReference>
<dbReference type="InterPro" id="IPR036388">
    <property type="entry name" value="WH-like_DNA-bd_sf"/>
</dbReference>
<organism evidence="2 3">
    <name type="scientific">Actinomarinicola tropica</name>
    <dbReference type="NCBI Taxonomy" id="2789776"/>
    <lineage>
        <taxon>Bacteria</taxon>
        <taxon>Bacillati</taxon>
        <taxon>Actinomycetota</taxon>
        <taxon>Acidimicrobiia</taxon>
        <taxon>Acidimicrobiales</taxon>
        <taxon>Iamiaceae</taxon>
        <taxon>Actinomarinicola</taxon>
    </lineage>
</organism>
<dbReference type="PANTHER" id="PTHR33164:SF57">
    <property type="entry name" value="MARR-FAMILY TRANSCRIPTIONAL REGULATOR"/>
    <property type="match status" value="1"/>
</dbReference>
<dbReference type="CDD" id="cd00090">
    <property type="entry name" value="HTH_ARSR"/>
    <property type="match status" value="1"/>
</dbReference>
<evidence type="ECO:0000259" key="1">
    <source>
        <dbReference type="PROSITE" id="PS50995"/>
    </source>
</evidence>
<dbReference type="Pfam" id="PF01047">
    <property type="entry name" value="MarR"/>
    <property type="match status" value="1"/>
</dbReference>
<dbReference type="InterPro" id="IPR039422">
    <property type="entry name" value="MarR/SlyA-like"/>
</dbReference>
<keyword evidence="3" id="KW-1185">Reference proteome</keyword>
<dbReference type="PANTHER" id="PTHR33164">
    <property type="entry name" value="TRANSCRIPTIONAL REGULATOR, MARR FAMILY"/>
    <property type="match status" value="1"/>
</dbReference>
<reference evidence="2 3" key="1">
    <citation type="submission" date="2019-11" db="EMBL/GenBank/DDBJ databases">
        <authorList>
            <person name="He Y."/>
        </authorList>
    </citation>
    <scope>NUCLEOTIDE SEQUENCE [LARGE SCALE GENOMIC DNA]</scope>
    <source>
        <strain evidence="2 3">SCSIO 58843</strain>
    </source>
</reference>
<dbReference type="Proteomes" id="UP000334019">
    <property type="component" value="Chromosome"/>
</dbReference>
<sequence length="176" mass="19701">MRAHRCIAQKVHDTTSAAPHSNLTEMEPIAPNVVDLTDSLSRVVRWATLPRFTERVADEAGVRLDRSAYVLLVRLGERSWRVGELADHLCLDVSTVSRQVQALEEAGLARREPHPTDRRGWVVVIDEGGRLALEAHRRARRQIFAELLADATVDELDTVASVLHRLAERIETYVGG</sequence>